<dbReference type="Proteomes" id="UP000214610">
    <property type="component" value="Unassembled WGS sequence"/>
</dbReference>
<evidence type="ECO:0000259" key="2">
    <source>
        <dbReference type="PROSITE" id="PS51084"/>
    </source>
</evidence>
<dbReference type="SUPFAM" id="SSF54197">
    <property type="entry name" value="HIT-like"/>
    <property type="match status" value="1"/>
</dbReference>
<feature type="domain" description="HIT" evidence="2">
    <location>
        <begin position="2"/>
        <end position="103"/>
    </location>
</feature>
<dbReference type="Gene3D" id="3.30.428.10">
    <property type="entry name" value="HIT-like"/>
    <property type="match status" value="1"/>
</dbReference>
<dbReference type="AlphaFoldDB" id="A0A227KJC6"/>
<evidence type="ECO:0000256" key="1">
    <source>
        <dbReference type="PROSITE-ProRule" id="PRU00464"/>
    </source>
</evidence>
<dbReference type="InterPro" id="IPR011146">
    <property type="entry name" value="HIT-like"/>
</dbReference>
<evidence type="ECO:0000313" key="4">
    <source>
        <dbReference type="Proteomes" id="UP000214610"/>
    </source>
</evidence>
<protein>
    <submittedName>
        <fullName evidence="3">HIT family protein</fullName>
    </submittedName>
</protein>
<evidence type="ECO:0000313" key="3">
    <source>
        <dbReference type="EMBL" id="OXE47286.1"/>
    </source>
</evidence>
<dbReference type="Pfam" id="PF01230">
    <property type="entry name" value="HIT"/>
    <property type="match status" value="1"/>
</dbReference>
<reference evidence="4" key="1">
    <citation type="submission" date="2017-05" db="EMBL/GenBank/DDBJ databases">
        <title>Improved OligoMM genomes.</title>
        <authorList>
            <person name="Garzetti D."/>
        </authorList>
    </citation>
    <scope>NUCLEOTIDE SEQUENCE [LARGE SCALE GENOMIC DNA]</scope>
    <source>
        <strain evidence="4">YL45</strain>
    </source>
</reference>
<accession>A0A227KJC6</accession>
<sequence length="141" mass="16090">MTNCPLCFSSGEKVLLKNDLFRIIQVNDVDYPGYFRVIANDHVKEMSELSSEAQMRIISALSKIEEIVLENMRPIKVNWAQLGNMVPHLHWHLIARFEDDATFPDSIWSPKRRQTATDVLVARKELADVCADLIKGTSGEF</sequence>
<dbReference type="EMBL" id="NHMP01000005">
    <property type="protein sequence ID" value="OXE47286.1"/>
    <property type="molecule type" value="Genomic_DNA"/>
</dbReference>
<gene>
    <name evidence="3" type="ORF">ADH67_09000</name>
</gene>
<dbReference type="RefSeq" id="WP_066594376.1">
    <property type="nucleotide sequence ID" value="NZ_CAJTBZ010000010.1"/>
</dbReference>
<dbReference type="GO" id="GO:0003824">
    <property type="term" value="F:catalytic activity"/>
    <property type="evidence" value="ECO:0007669"/>
    <property type="project" value="InterPro"/>
</dbReference>
<dbReference type="InterPro" id="IPR036265">
    <property type="entry name" value="HIT-like_sf"/>
</dbReference>
<keyword evidence="4" id="KW-1185">Reference proteome</keyword>
<dbReference type="PIRSF" id="PIRSF000714">
    <property type="entry name" value="HIT"/>
    <property type="match status" value="1"/>
</dbReference>
<name>A0A227KJC6_9BURK</name>
<dbReference type="InterPro" id="IPR026026">
    <property type="entry name" value="HIT_Hint"/>
</dbReference>
<feature type="short sequence motif" description="Histidine triad motif" evidence="1">
    <location>
        <begin position="88"/>
        <end position="92"/>
    </location>
</feature>
<dbReference type="GeneID" id="78362244"/>
<dbReference type="PROSITE" id="PS51084">
    <property type="entry name" value="HIT_2"/>
    <property type="match status" value="1"/>
</dbReference>
<proteinExistence type="predicted"/>
<comment type="caution">
    <text evidence="3">The sequence shown here is derived from an EMBL/GenBank/DDBJ whole genome shotgun (WGS) entry which is preliminary data.</text>
</comment>
<organism evidence="3 4">
    <name type="scientific">Turicimonas muris</name>
    <dbReference type="NCBI Taxonomy" id="1796652"/>
    <lineage>
        <taxon>Bacteria</taxon>
        <taxon>Pseudomonadati</taxon>
        <taxon>Pseudomonadota</taxon>
        <taxon>Betaproteobacteria</taxon>
        <taxon>Burkholderiales</taxon>
        <taxon>Sutterellaceae</taxon>
        <taxon>Turicimonas</taxon>
    </lineage>
</organism>